<evidence type="ECO:0000259" key="13">
    <source>
        <dbReference type="PROSITE" id="PS50836"/>
    </source>
</evidence>
<comment type="cofactor">
    <cofactor evidence="1">
        <name>Cu(2+)</name>
        <dbReference type="ChEBI" id="CHEBI:29036"/>
    </cofactor>
</comment>
<sequence>MARKFCELFFLVVLWYSTFVPRCLSVYQRRDVLDKGGKYSLGWTVDVEEKVVVFSVEVETRGWIGLGLSPHGGMPESDIVIGWVDGEGNAFLTDRYATENGAPAVDTTSQDWVLLSGWENDTHTSLSFKRPFDTCDTQDRVIEDGTSRVIFAWNDADPVTDVGPSYHDANRGVKSVLLLDKDPEQTPLPDNVLTLDIVVPKVHVPAEDTTYWCQCFRLPMVGRKYHVVKWEQIVQPGHESLVHHTIAYFCPPGTNESLVGLGEHCYGRRSSTGMGEHCNSQILAAFAVGGGPFTLPTDAGLPLGEDGAPNLIMLEMHYDNPELRNDYYDSSGVRIYYTTDLRRHDVGVSIVFGSANSVFVSNLFWDLRNWDIRNFKKMAARDVDSIKVIGGILHSHLAGVAIRARHFRRGVELPPIAEDETYDFNFQQTRYLRHPVEIRKGDYIVTECDYKTRKRPRVTISLERSPPLQGGLPTYREMCLAFLIYYPRLDLTQCVSMPTYAATLRFASVETVREGYYGLVESPSDLAGRSSVWIMNNMNWTAGLVRQFQDHALRANHYFFCEDQHNQVPIGQWPRGEERAPIPMTRPFQPKTSACQVYASGGEAAANRHVCPFLTLVLITFRTVVMLLTVL</sequence>
<dbReference type="SMART" id="SM00664">
    <property type="entry name" value="DoH"/>
    <property type="match status" value="1"/>
</dbReference>
<keyword evidence="11" id="KW-0325">Glycoprotein</keyword>
<dbReference type="PANTHER" id="PTHR10157">
    <property type="entry name" value="DOPAMINE BETA HYDROXYLASE RELATED"/>
    <property type="match status" value="1"/>
</dbReference>
<dbReference type="GO" id="GO:0042421">
    <property type="term" value="P:norepinephrine biosynthetic process"/>
    <property type="evidence" value="ECO:0007669"/>
    <property type="project" value="TreeGrafter"/>
</dbReference>
<dbReference type="SUPFAM" id="SSF49344">
    <property type="entry name" value="CBD9-like"/>
    <property type="match status" value="1"/>
</dbReference>
<feature type="domain" description="DOMON" evidence="13">
    <location>
        <begin position="37"/>
        <end position="154"/>
    </location>
</feature>
<feature type="signal peptide" evidence="12">
    <location>
        <begin position="1"/>
        <end position="25"/>
    </location>
</feature>
<dbReference type="GO" id="GO:0004500">
    <property type="term" value="F:dopamine beta-monooxygenase activity"/>
    <property type="evidence" value="ECO:0007669"/>
    <property type="project" value="InterPro"/>
</dbReference>
<organism evidence="14 15">
    <name type="scientific">Branchiostoma belcheri</name>
    <name type="common">Amphioxus</name>
    <dbReference type="NCBI Taxonomy" id="7741"/>
    <lineage>
        <taxon>Eukaryota</taxon>
        <taxon>Metazoa</taxon>
        <taxon>Chordata</taxon>
        <taxon>Cephalochordata</taxon>
        <taxon>Leptocardii</taxon>
        <taxon>Amphioxiformes</taxon>
        <taxon>Branchiostomatidae</taxon>
        <taxon>Branchiostoma</taxon>
    </lineage>
</organism>
<dbReference type="FunFam" id="2.60.40.1210:FF:000001">
    <property type="entry name" value="Monooxygenase, DBH-like 1, like"/>
    <property type="match status" value="1"/>
</dbReference>
<evidence type="ECO:0000256" key="3">
    <source>
        <dbReference type="ARBA" id="ARBA00010676"/>
    </source>
</evidence>
<dbReference type="CDD" id="cd09631">
    <property type="entry name" value="DOMON_DOH"/>
    <property type="match status" value="1"/>
</dbReference>
<dbReference type="Pfam" id="PF03712">
    <property type="entry name" value="Cu2_monoox_C"/>
    <property type="match status" value="1"/>
</dbReference>
<dbReference type="PROSITE" id="PS50836">
    <property type="entry name" value="DOMON"/>
    <property type="match status" value="1"/>
</dbReference>
<evidence type="ECO:0000256" key="4">
    <source>
        <dbReference type="ARBA" id="ARBA00022723"/>
    </source>
</evidence>
<keyword evidence="5 12" id="KW-0732">Signal</keyword>
<evidence type="ECO:0000256" key="10">
    <source>
        <dbReference type="ARBA" id="ARBA00023157"/>
    </source>
</evidence>
<keyword evidence="7" id="KW-0186">Copper</keyword>
<accession>A0A6P4ZPE5</accession>
<gene>
    <name evidence="15" type="primary">LOC109478659</name>
</gene>
<dbReference type="Pfam" id="PF01082">
    <property type="entry name" value="Cu2_monooxygen"/>
    <property type="match status" value="1"/>
</dbReference>
<dbReference type="Gene3D" id="2.60.120.230">
    <property type="match status" value="1"/>
</dbReference>
<dbReference type="PANTHER" id="PTHR10157:SF23">
    <property type="entry name" value="MOXD1 HOMOLOG 1"/>
    <property type="match status" value="1"/>
</dbReference>
<dbReference type="Pfam" id="PF03351">
    <property type="entry name" value="DOMON"/>
    <property type="match status" value="1"/>
</dbReference>
<dbReference type="InterPro" id="IPR036939">
    <property type="entry name" value="Cu2_ascorb_mOase_N_sf"/>
</dbReference>
<comment type="subcellular location">
    <subcellularLocation>
        <location evidence="2">Membrane</location>
    </subcellularLocation>
</comment>
<evidence type="ECO:0000256" key="2">
    <source>
        <dbReference type="ARBA" id="ARBA00004370"/>
    </source>
</evidence>
<evidence type="ECO:0000256" key="5">
    <source>
        <dbReference type="ARBA" id="ARBA00022729"/>
    </source>
</evidence>
<dbReference type="GO" id="GO:0030667">
    <property type="term" value="C:secretory granule membrane"/>
    <property type="evidence" value="ECO:0007669"/>
    <property type="project" value="TreeGrafter"/>
</dbReference>
<dbReference type="GO" id="GO:0042420">
    <property type="term" value="P:dopamine catabolic process"/>
    <property type="evidence" value="ECO:0007669"/>
    <property type="project" value="TreeGrafter"/>
</dbReference>
<keyword evidence="9" id="KW-0472">Membrane</keyword>
<keyword evidence="10" id="KW-1015">Disulfide bond</keyword>
<evidence type="ECO:0000313" key="15">
    <source>
        <dbReference type="RefSeq" id="XP_019635884.1"/>
    </source>
</evidence>
<dbReference type="KEGG" id="bbel:109478659"/>
<dbReference type="FunFam" id="2.60.120.230:FF:000001">
    <property type="entry name" value="Monooxygenase, DBH-like 1"/>
    <property type="match status" value="1"/>
</dbReference>
<dbReference type="InterPro" id="IPR024548">
    <property type="entry name" value="Cu2_monoox_C"/>
</dbReference>
<keyword evidence="14" id="KW-1185">Reference proteome</keyword>
<keyword evidence="4" id="KW-0479">Metal-binding</keyword>
<evidence type="ECO:0000256" key="8">
    <source>
        <dbReference type="ARBA" id="ARBA00023033"/>
    </source>
</evidence>
<evidence type="ECO:0000256" key="11">
    <source>
        <dbReference type="ARBA" id="ARBA00023180"/>
    </source>
</evidence>
<name>A0A6P4ZPE5_BRABE</name>
<dbReference type="GeneID" id="109478659"/>
<dbReference type="FunFam" id="2.60.120.310:FF:000004">
    <property type="entry name" value="DBH-like monooxygenase protein 1"/>
    <property type="match status" value="1"/>
</dbReference>
<dbReference type="InterPro" id="IPR008977">
    <property type="entry name" value="PHM/PNGase_F_dom_sf"/>
</dbReference>
<dbReference type="InterPro" id="IPR045266">
    <property type="entry name" value="DOH_DOMON"/>
</dbReference>
<evidence type="ECO:0000256" key="1">
    <source>
        <dbReference type="ARBA" id="ARBA00001973"/>
    </source>
</evidence>
<dbReference type="Proteomes" id="UP000515135">
    <property type="component" value="Unplaced"/>
</dbReference>
<reference evidence="15" key="1">
    <citation type="submission" date="2025-08" db="UniProtKB">
        <authorList>
            <consortium name="RefSeq"/>
        </authorList>
    </citation>
    <scope>IDENTIFICATION</scope>
    <source>
        <tissue evidence="15">Gonad</tissue>
    </source>
</reference>
<comment type="similarity">
    <text evidence="3">Belongs to the copper type II ascorbate-dependent monooxygenase family.</text>
</comment>
<dbReference type="InterPro" id="IPR000945">
    <property type="entry name" value="DBH-like"/>
</dbReference>
<dbReference type="Gene3D" id="2.60.40.1210">
    <property type="entry name" value="Cellobiose dehydrogenase, cytochrome domain"/>
    <property type="match status" value="1"/>
</dbReference>
<protein>
    <submittedName>
        <fullName evidence="15">DBH-like monooxygenase protein 1</fullName>
    </submittedName>
</protein>
<dbReference type="SUPFAM" id="SSF49742">
    <property type="entry name" value="PHM/PNGase F"/>
    <property type="match status" value="2"/>
</dbReference>
<evidence type="ECO:0000256" key="9">
    <source>
        <dbReference type="ARBA" id="ARBA00023136"/>
    </source>
</evidence>
<keyword evidence="8" id="KW-0503">Monooxygenase</keyword>
<evidence type="ECO:0000256" key="7">
    <source>
        <dbReference type="ARBA" id="ARBA00023008"/>
    </source>
</evidence>
<dbReference type="InterPro" id="IPR005018">
    <property type="entry name" value="DOMON_domain"/>
</dbReference>
<dbReference type="GO" id="GO:0005507">
    <property type="term" value="F:copper ion binding"/>
    <property type="evidence" value="ECO:0007669"/>
    <property type="project" value="InterPro"/>
</dbReference>
<evidence type="ECO:0000256" key="6">
    <source>
        <dbReference type="ARBA" id="ARBA00023002"/>
    </source>
</evidence>
<proteinExistence type="inferred from homology"/>
<dbReference type="OrthoDB" id="10003276at2759"/>
<dbReference type="AlphaFoldDB" id="A0A6P4ZPE5"/>
<dbReference type="InterPro" id="IPR014784">
    <property type="entry name" value="Cu2_ascorb_mOase-like_C"/>
</dbReference>
<dbReference type="GO" id="GO:0006589">
    <property type="term" value="P:octopamine biosynthetic process"/>
    <property type="evidence" value="ECO:0007669"/>
    <property type="project" value="TreeGrafter"/>
</dbReference>
<dbReference type="InterPro" id="IPR028460">
    <property type="entry name" value="Tbh/DBH"/>
</dbReference>
<dbReference type="PRINTS" id="PR00767">
    <property type="entry name" value="DBMONOXGNASE"/>
</dbReference>
<dbReference type="RefSeq" id="XP_019635884.1">
    <property type="nucleotide sequence ID" value="XM_019780325.1"/>
</dbReference>
<evidence type="ECO:0000313" key="14">
    <source>
        <dbReference type="Proteomes" id="UP000515135"/>
    </source>
</evidence>
<dbReference type="Gene3D" id="2.60.120.310">
    <property type="entry name" value="Copper type II, ascorbate-dependent monooxygenase, N-terminal domain"/>
    <property type="match status" value="1"/>
</dbReference>
<evidence type="ECO:0000256" key="12">
    <source>
        <dbReference type="SAM" id="SignalP"/>
    </source>
</evidence>
<dbReference type="GO" id="GO:0005615">
    <property type="term" value="C:extracellular space"/>
    <property type="evidence" value="ECO:0007669"/>
    <property type="project" value="TreeGrafter"/>
</dbReference>
<feature type="chain" id="PRO_5028431746" evidence="12">
    <location>
        <begin position="26"/>
        <end position="631"/>
    </location>
</feature>
<keyword evidence="6" id="KW-0560">Oxidoreductase</keyword>
<dbReference type="InterPro" id="IPR000323">
    <property type="entry name" value="Cu2_ascorb_mOase_N"/>
</dbReference>